<proteinExistence type="predicted"/>
<evidence type="ECO:0000256" key="1">
    <source>
        <dbReference type="SAM" id="SignalP"/>
    </source>
</evidence>
<dbReference type="EMBL" id="JBHUHU010000003">
    <property type="protein sequence ID" value="MFD2100664.1"/>
    <property type="molecule type" value="Genomic_DNA"/>
</dbReference>
<gene>
    <name evidence="2" type="ORF">ACFSJE_12820</name>
</gene>
<comment type="caution">
    <text evidence="2">The sequence shown here is derived from an EMBL/GenBank/DDBJ whole genome shotgun (WGS) entry which is preliminary data.</text>
</comment>
<dbReference type="InterPro" id="IPR011250">
    <property type="entry name" value="OMP/PagP_B-barrel"/>
</dbReference>
<feature type="signal peptide" evidence="1">
    <location>
        <begin position="1"/>
        <end position="20"/>
    </location>
</feature>
<sequence length="189" mass="20251">MKKLFYAFLVMASLVQWVNAQEQNKFRVGLDFGYVMPDGGGGILLAIEPKYNIADNMNVGLRFESAAMAKNVTDSGVTIEADLAASASYLGTFDYYFHNGSSSFSPFAGAGVGYSTLANLSFSDFGDDAEAEVDGKFGGLIRAGFELGKFRVAASYNLIGKTEIEGAEVKNSYLGISLGFYLGGGKWKK</sequence>
<name>A0ABW4Y069_9FLAO</name>
<dbReference type="RefSeq" id="WP_379831366.1">
    <property type="nucleotide sequence ID" value="NZ_JBHUHU010000003.1"/>
</dbReference>
<evidence type="ECO:0000313" key="2">
    <source>
        <dbReference type="EMBL" id="MFD2100664.1"/>
    </source>
</evidence>
<dbReference type="Proteomes" id="UP001597342">
    <property type="component" value="Unassembled WGS sequence"/>
</dbReference>
<keyword evidence="3" id="KW-1185">Reference proteome</keyword>
<reference evidence="3" key="1">
    <citation type="journal article" date="2019" name="Int. J. Syst. Evol. Microbiol.">
        <title>The Global Catalogue of Microorganisms (GCM) 10K type strain sequencing project: providing services to taxonomists for standard genome sequencing and annotation.</title>
        <authorList>
            <consortium name="The Broad Institute Genomics Platform"/>
            <consortium name="The Broad Institute Genome Sequencing Center for Infectious Disease"/>
            <person name="Wu L."/>
            <person name="Ma J."/>
        </authorList>
    </citation>
    <scope>NUCLEOTIDE SEQUENCE [LARGE SCALE GENOMIC DNA]</scope>
    <source>
        <strain evidence="3">JCM 3389</strain>
    </source>
</reference>
<feature type="chain" id="PRO_5045143759" description="Outer membrane protein beta-barrel domain-containing protein" evidence="1">
    <location>
        <begin position="21"/>
        <end position="189"/>
    </location>
</feature>
<organism evidence="2 3">
    <name type="scientific">Flagellimonas iocasae</name>
    <dbReference type="NCBI Taxonomy" id="2055905"/>
    <lineage>
        <taxon>Bacteria</taxon>
        <taxon>Pseudomonadati</taxon>
        <taxon>Bacteroidota</taxon>
        <taxon>Flavobacteriia</taxon>
        <taxon>Flavobacteriales</taxon>
        <taxon>Flavobacteriaceae</taxon>
        <taxon>Flagellimonas</taxon>
    </lineage>
</organism>
<evidence type="ECO:0008006" key="4">
    <source>
        <dbReference type="Google" id="ProtNLM"/>
    </source>
</evidence>
<protein>
    <recommendedName>
        <fullName evidence="4">Outer membrane protein beta-barrel domain-containing protein</fullName>
    </recommendedName>
</protein>
<accession>A0ABW4Y069</accession>
<dbReference type="Gene3D" id="2.40.160.20">
    <property type="match status" value="1"/>
</dbReference>
<dbReference type="SUPFAM" id="SSF56925">
    <property type="entry name" value="OMPA-like"/>
    <property type="match status" value="1"/>
</dbReference>
<evidence type="ECO:0000313" key="3">
    <source>
        <dbReference type="Proteomes" id="UP001597342"/>
    </source>
</evidence>
<keyword evidence="1" id="KW-0732">Signal</keyword>